<protein>
    <recommendedName>
        <fullName evidence="2">Cyclic nucleotide-binding domain-containing protein</fullName>
    </recommendedName>
</protein>
<dbReference type="InterPro" id="IPR000595">
    <property type="entry name" value="cNMP-bd_dom"/>
</dbReference>
<dbReference type="Proteomes" id="UP000828390">
    <property type="component" value="Unassembled WGS sequence"/>
</dbReference>
<sequence>MAALKLKCHVNLFDDDEEPDVGEIHKDAVVAQKSDIVEKEVEPEKIITPFVRFRRVARAVKLLIQVCHVCTSLLENSVSQEAWFALVDNLAAAAALTNDKKKGRAFVTYVTNEAHELEQLSFDVTEYMRHKKAEDYLTEDVRSIMKQRPGTRSDDQVLEVVKCMKSICKAFQEYPLSIQKQICQRAFYDQYRRNRVILRQGLAPDGIYFLLSGELVEKPEGRKQPEEIEAGQKFGEEDLICGSSRRATVLSKDEVEILYLHRFDYRIIFNMTSDNCDPKNLEICKNDAVFQHFPMQKLLENPGTWSALKYKYGRLIVKDSNDLEWIYVIKSGEARVLKHLEPGRVDVKERRKKIQQQMEEQSAYHKQNKILDFVVEGNSRKSCYAPCNYQPSELAKAKLKEDPNSPHRKCGGDYRLRSQSAMLSKNRFPRRSVSGMPHLRPKTTDPSTRRTERSADETQDEDKENTDVSSGTKFESVIEEESDSMSAKKISAAPDTDRSSGSTSKGKRRNAKKTGEEEGMALPPFVQVETLHQGQTFGLRSCLEHDERGPSVSLVSGDCEVLAINKKFFMKHCDDALYSLIRLKAKPFPSQTELVDRLDANMQWEEFKQETLKDFLKHRVRVTR</sequence>
<evidence type="ECO:0000313" key="4">
    <source>
        <dbReference type="Proteomes" id="UP000828390"/>
    </source>
</evidence>
<organism evidence="3 4">
    <name type="scientific">Dreissena polymorpha</name>
    <name type="common">Zebra mussel</name>
    <name type="synonym">Mytilus polymorpha</name>
    <dbReference type="NCBI Taxonomy" id="45954"/>
    <lineage>
        <taxon>Eukaryota</taxon>
        <taxon>Metazoa</taxon>
        <taxon>Spiralia</taxon>
        <taxon>Lophotrochozoa</taxon>
        <taxon>Mollusca</taxon>
        <taxon>Bivalvia</taxon>
        <taxon>Autobranchia</taxon>
        <taxon>Heteroconchia</taxon>
        <taxon>Euheterodonta</taxon>
        <taxon>Imparidentia</taxon>
        <taxon>Neoheterodontei</taxon>
        <taxon>Myida</taxon>
        <taxon>Dreissenoidea</taxon>
        <taxon>Dreissenidae</taxon>
        <taxon>Dreissena</taxon>
    </lineage>
</organism>
<dbReference type="PANTHER" id="PTHR23011:SF38">
    <property type="entry name" value="CYCLIC NUCLEOTIDE-BINDING DOMAIN-CONTAINING PROTEIN"/>
    <property type="match status" value="1"/>
</dbReference>
<feature type="region of interest" description="Disordered" evidence="1">
    <location>
        <begin position="398"/>
        <end position="520"/>
    </location>
</feature>
<reference evidence="3" key="1">
    <citation type="journal article" date="2019" name="bioRxiv">
        <title>The Genome of the Zebra Mussel, Dreissena polymorpha: A Resource for Invasive Species Research.</title>
        <authorList>
            <person name="McCartney M.A."/>
            <person name="Auch B."/>
            <person name="Kono T."/>
            <person name="Mallez S."/>
            <person name="Zhang Y."/>
            <person name="Obille A."/>
            <person name="Becker A."/>
            <person name="Abrahante J.E."/>
            <person name="Garbe J."/>
            <person name="Badalamenti J.P."/>
            <person name="Herman A."/>
            <person name="Mangelson H."/>
            <person name="Liachko I."/>
            <person name="Sullivan S."/>
            <person name="Sone E.D."/>
            <person name="Koren S."/>
            <person name="Silverstein K.A.T."/>
            <person name="Beckman K.B."/>
            <person name="Gohl D.M."/>
        </authorList>
    </citation>
    <scope>NUCLEOTIDE SEQUENCE</scope>
    <source>
        <strain evidence="3">Duluth1</strain>
        <tissue evidence="3">Whole animal</tissue>
    </source>
</reference>
<dbReference type="EMBL" id="JAIWYP010000011">
    <property type="protein sequence ID" value="KAH3741531.1"/>
    <property type="molecule type" value="Genomic_DNA"/>
</dbReference>
<keyword evidence="4" id="KW-1185">Reference proteome</keyword>
<dbReference type="PANTHER" id="PTHR23011">
    <property type="entry name" value="CYCLIC NUCLEOTIDE-BINDING DOMAIN CONTAINING PROTEIN"/>
    <property type="match status" value="1"/>
</dbReference>
<feature type="compositionally biased region" description="Basic and acidic residues" evidence="1">
    <location>
        <begin position="447"/>
        <end position="456"/>
    </location>
</feature>
<evidence type="ECO:0000259" key="2">
    <source>
        <dbReference type="PROSITE" id="PS50042"/>
    </source>
</evidence>
<proteinExistence type="predicted"/>
<dbReference type="PROSITE" id="PS50042">
    <property type="entry name" value="CNMP_BINDING_3"/>
    <property type="match status" value="2"/>
</dbReference>
<comment type="caution">
    <text evidence="3">The sequence shown here is derived from an EMBL/GenBank/DDBJ whole genome shotgun (WGS) entry which is preliminary data.</text>
</comment>
<dbReference type="Pfam" id="PF00027">
    <property type="entry name" value="cNMP_binding"/>
    <property type="match status" value="1"/>
</dbReference>
<accession>A0A9D4DC04</accession>
<name>A0A9D4DC04_DREPO</name>
<feature type="compositionally biased region" description="Basic and acidic residues" evidence="1">
    <location>
        <begin position="398"/>
        <end position="416"/>
    </location>
</feature>
<dbReference type="InterPro" id="IPR014710">
    <property type="entry name" value="RmlC-like_jellyroll"/>
</dbReference>
<dbReference type="Gene3D" id="2.60.120.10">
    <property type="entry name" value="Jelly Rolls"/>
    <property type="match status" value="1"/>
</dbReference>
<dbReference type="InterPro" id="IPR018490">
    <property type="entry name" value="cNMP-bd_dom_sf"/>
</dbReference>
<gene>
    <name evidence="3" type="ORF">DPMN_048256</name>
</gene>
<feature type="domain" description="Cyclic nucleotide-binding" evidence="2">
    <location>
        <begin position="528"/>
        <end position="571"/>
    </location>
</feature>
<dbReference type="SUPFAM" id="SSF51206">
    <property type="entry name" value="cAMP-binding domain-like"/>
    <property type="match status" value="2"/>
</dbReference>
<feature type="domain" description="Cyclic nucleotide-binding" evidence="2">
    <location>
        <begin position="170"/>
        <end position="269"/>
    </location>
</feature>
<reference evidence="3" key="2">
    <citation type="submission" date="2020-11" db="EMBL/GenBank/DDBJ databases">
        <authorList>
            <person name="McCartney M.A."/>
            <person name="Auch B."/>
            <person name="Kono T."/>
            <person name="Mallez S."/>
            <person name="Becker A."/>
            <person name="Gohl D.M."/>
            <person name="Silverstein K.A.T."/>
            <person name="Koren S."/>
            <person name="Bechman K.B."/>
            <person name="Herman A."/>
            <person name="Abrahante J.E."/>
            <person name="Garbe J."/>
        </authorList>
    </citation>
    <scope>NUCLEOTIDE SEQUENCE</scope>
    <source>
        <strain evidence="3">Duluth1</strain>
        <tissue evidence="3">Whole animal</tissue>
    </source>
</reference>
<dbReference type="CDD" id="cd00038">
    <property type="entry name" value="CAP_ED"/>
    <property type="match status" value="1"/>
</dbReference>
<evidence type="ECO:0000256" key="1">
    <source>
        <dbReference type="SAM" id="MobiDB-lite"/>
    </source>
</evidence>
<dbReference type="AlphaFoldDB" id="A0A9D4DC04"/>
<evidence type="ECO:0000313" key="3">
    <source>
        <dbReference type="EMBL" id="KAH3741531.1"/>
    </source>
</evidence>